<dbReference type="PANTHER" id="PTHR36617:SF5">
    <property type="entry name" value="OS05G0421675 PROTEIN"/>
    <property type="match status" value="1"/>
</dbReference>
<evidence type="ECO:0000313" key="2">
    <source>
        <dbReference type="EMBL" id="PNY00278.1"/>
    </source>
</evidence>
<dbReference type="AlphaFoldDB" id="A0A2K3NB60"/>
<evidence type="ECO:0000313" key="3">
    <source>
        <dbReference type="Proteomes" id="UP000236291"/>
    </source>
</evidence>
<accession>A0A2K3NB60</accession>
<evidence type="ECO:0000259" key="1">
    <source>
        <dbReference type="Pfam" id="PF13966"/>
    </source>
</evidence>
<dbReference type="Proteomes" id="UP000236291">
    <property type="component" value="Unassembled WGS sequence"/>
</dbReference>
<organism evidence="2 3">
    <name type="scientific">Trifolium pratense</name>
    <name type="common">Red clover</name>
    <dbReference type="NCBI Taxonomy" id="57577"/>
    <lineage>
        <taxon>Eukaryota</taxon>
        <taxon>Viridiplantae</taxon>
        <taxon>Streptophyta</taxon>
        <taxon>Embryophyta</taxon>
        <taxon>Tracheophyta</taxon>
        <taxon>Spermatophyta</taxon>
        <taxon>Magnoliopsida</taxon>
        <taxon>eudicotyledons</taxon>
        <taxon>Gunneridae</taxon>
        <taxon>Pentapetalae</taxon>
        <taxon>rosids</taxon>
        <taxon>fabids</taxon>
        <taxon>Fabales</taxon>
        <taxon>Fabaceae</taxon>
        <taxon>Papilionoideae</taxon>
        <taxon>50 kb inversion clade</taxon>
        <taxon>NPAAA clade</taxon>
        <taxon>Hologalegina</taxon>
        <taxon>IRL clade</taxon>
        <taxon>Trifolieae</taxon>
        <taxon>Trifolium</taxon>
    </lineage>
</organism>
<feature type="domain" description="Reverse transcriptase zinc-binding" evidence="1">
    <location>
        <begin position="187"/>
        <end position="275"/>
    </location>
</feature>
<gene>
    <name evidence="2" type="ORF">L195_g023554</name>
</gene>
<dbReference type="Pfam" id="PF13966">
    <property type="entry name" value="zf-RVT"/>
    <property type="match status" value="1"/>
</dbReference>
<reference evidence="2 3" key="2">
    <citation type="journal article" date="2017" name="Front. Plant Sci.">
        <title>Gene Classification and Mining of Molecular Markers Useful in Red Clover (Trifolium pratense) Breeding.</title>
        <authorList>
            <person name="Istvanek J."/>
            <person name="Dluhosova J."/>
            <person name="Dluhos P."/>
            <person name="Patkova L."/>
            <person name="Nedelnik J."/>
            <person name="Repkova J."/>
        </authorList>
    </citation>
    <scope>NUCLEOTIDE SEQUENCE [LARGE SCALE GENOMIC DNA]</scope>
    <source>
        <strain evidence="3">cv. Tatra</strain>
        <tissue evidence="2">Young leaves</tissue>
    </source>
</reference>
<name>A0A2K3NB60_TRIPR</name>
<protein>
    <submittedName>
        <fullName evidence="2">Cytochrome p450</fullName>
    </submittedName>
</protein>
<dbReference type="InterPro" id="IPR026960">
    <property type="entry name" value="RVT-Znf"/>
</dbReference>
<reference evidence="2 3" key="1">
    <citation type="journal article" date="2014" name="Am. J. Bot.">
        <title>Genome assembly and annotation for red clover (Trifolium pratense; Fabaceae).</title>
        <authorList>
            <person name="Istvanek J."/>
            <person name="Jaros M."/>
            <person name="Krenek A."/>
            <person name="Repkova J."/>
        </authorList>
    </citation>
    <scope>NUCLEOTIDE SEQUENCE [LARGE SCALE GENOMIC DNA]</scope>
    <source>
        <strain evidence="3">cv. Tatra</strain>
        <tissue evidence="2">Young leaves</tissue>
    </source>
</reference>
<proteinExistence type="predicted"/>
<sequence>MMRAMVQSQIFTCYSIGSVDSTVVSHLQFADDTLLQGVKSWANVRAIRVVLVLFEQVSGLRGSFVYLGLPIGGDPKRLSFWDPPVYVLSFFKAPPDRGGLWYRVLVARYGEVAGRLAVGRQTDPWLGGVPLRERYGRLFDLSNNKSSSVAVMFELGWKEGGGVAVATPVMGVGGGDVKGMHDHVGGYSVRDAYHLLTATEVPVAEATSDLTWHKQIPLKVSVLSWRLFRNRSPTRDFLALRNIIHQEAQFCVTGCGGLEATQHLFLSCPVFASLWNSIQAWIGIQTTDSDQLQDHLVQFVHSSGGLRACRSFLQLV</sequence>
<comment type="caution">
    <text evidence="2">The sequence shown here is derived from an EMBL/GenBank/DDBJ whole genome shotgun (WGS) entry which is preliminary data.</text>
</comment>
<dbReference type="EMBL" id="ASHM01018738">
    <property type="protein sequence ID" value="PNY00278.1"/>
    <property type="molecule type" value="Genomic_DNA"/>
</dbReference>
<dbReference type="PANTHER" id="PTHR36617">
    <property type="entry name" value="PROTEIN, PUTATIVE-RELATED"/>
    <property type="match status" value="1"/>
</dbReference>